<evidence type="ECO:0000256" key="5">
    <source>
        <dbReference type="ARBA" id="ARBA00022840"/>
    </source>
</evidence>
<dbReference type="InterPro" id="IPR036615">
    <property type="entry name" value="Mur_ligase_C_dom_sf"/>
</dbReference>
<keyword evidence="18" id="KW-1185">Reference proteome</keyword>
<evidence type="ECO:0000256" key="7">
    <source>
        <dbReference type="ARBA" id="ARBA00022984"/>
    </source>
</evidence>
<keyword evidence="4 10" id="KW-0547">Nucleotide-binding</keyword>
<dbReference type="GO" id="GO:0051301">
    <property type="term" value="P:cell division"/>
    <property type="evidence" value="ECO:0007669"/>
    <property type="project" value="UniProtKB-KW"/>
</dbReference>
<accession>F5L7C5</accession>
<keyword evidence="7 10" id="KW-0573">Peptidoglycan synthesis</keyword>
<dbReference type="eggNOG" id="COG0770">
    <property type="taxonomic scope" value="Bacteria"/>
</dbReference>
<reference evidence="16 18" key="2">
    <citation type="journal article" date="2020" name="Extremophiles">
        <title>Genomic analysis of Caldalkalibacillus thermarum TA2.A1 reveals aerobic alkaliphilic metabolism and evolutionary hallmarks linking alkaliphilic bacteria and plant life.</title>
        <authorList>
            <person name="de Jong S.I."/>
            <person name="van den Broek M.A."/>
            <person name="Merkel A.Y."/>
            <person name="de la Torre Cortes P."/>
            <person name="Kalamorz F."/>
            <person name="Cook G.M."/>
            <person name="van Loosdrecht M.C.M."/>
            <person name="McMillan D.G.G."/>
        </authorList>
    </citation>
    <scope>NUCLEOTIDE SEQUENCE [LARGE SCALE GENOMIC DNA]</scope>
    <source>
        <strain evidence="16 18">TA2.A1</strain>
    </source>
</reference>
<keyword evidence="3 10" id="KW-0132">Cell division</keyword>
<dbReference type="HAMAP" id="MF_02019">
    <property type="entry name" value="MurF"/>
    <property type="match status" value="1"/>
</dbReference>
<evidence type="ECO:0000256" key="1">
    <source>
        <dbReference type="ARBA" id="ARBA00022490"/>
    </source>
</evidence>
<dbReference type="GO" id="GO:0047480">
    <property type="term" value="F:UDP-N-acetylmuramoyl-tripeptide-D-alanyl-D-alanine ligase activity"/>
    <property type="evidence" value="ECO:0007669"/>
    <property type="project" value="UniProtKB-UniRule"/>
</dbReference>
<dbReference type="InterPro" id="IPR005863">
    <property type="entry name" value="UDP-N-AcMur_synth"/>
</dbReference>
<keyword evidence="6 10" id="KW-0133">Cell shape</keyword>
<dbReference type="KEGG" id="cthu:HUR95_09195"/>
<comment type="pathway">
    <text evidence="10 11">Cell wall biogenesis; peptidoglycan biosynthesis.</text>
</comment>
<evidence type="ECO:0000313" key="15">
    <source>
        <dbReference type="EMBL" id="EGL82717.1"/>
    </source>
</evidence>
<feature type="domain" description="Mur ligase N-terminal catalytic" evidence="12">
    <location>
        <begin position="24"/>
        <end position="100"/>
    </location>
</feature>
<dbReference type="Gene3D" id="3.40.1190.10">
    <property type="entry name" value="Mur-like, catalytic domain"/>
    <property type="match status" value="1"/>
</dbReference>
<gene>
    <name evidence="10" type="primary">murF</name>
    <name evidence="15" type="ORF">CathTA2_1725</name>
    <name evidence="16" type="ORF">HUR95_09195</name>
</gene>
<name>F5L7C5_CALTT</name>
<dbReference type="InterPro" id="IPR036565">
    <property type="entry name" value="Mur-like_cat_sf"/>
</dbReference>
<evidence type="ECO:0000256" key="2">
    <source>
        <dbReference type="ARBA" id="ARBA00022598"/>
    </source>
</evidence>
<evidence type="ECO:0000256" key="3">
    <source>
        <dbReference type="ARBA" id="ARBA00022618"/>
    </source>
</evidence>
<feature type="domain" description="Mur ligase C-terminal" evidence="13">
    <location>
        <begin position="319"/>
        <end position="437"/>
    </location>
</feature>
<dbReference type="PANTHER" id="PTHR43024">
    <property type="entry name" value="UDP-N-ACETYLMURAMOYL-TRIPEPTIDE--D-ALANYL-D-ALANINE LIGASE"/>
    <property type="match status" value="1"/>
</dbReference>
<comment type="function">
    <text evidence="10 11">Involved in cell wall formation. Catalyzes the final step in the synthesis of UDP-N-acetylmuramoyl-pentapeptide, the precursor of murein.</text>
</comment>
<dbReference type="OrthoDB" id="9801978at2"/>
<dbReference type="UniPathway" id="UPA00219"/>
<dbReference type="GO" id="GO:0008360">
    <property type="term" value="P:regulation of cell shape"/>
    <property type="evidence" value="ECO:0007669"/>
    <property type="project" value="UniProtKB-KW"/>
</dbReference>
<dbReference type="SUPFAM" id="SSF53623">
    <property type="entry name" value="MurD-like peptide ligases, catalytic domain"/>
    <property type="match status" value="1"/>
</dbReference>
<dbReference type="GO" id="GO:0005524">
    <property type="term" value="F:ATP binding"/>
    <property type="evidence" value="ECO:0007669"/>
    <property type="project" value="UniProtKB-UniRule"/>
</dbReference>
<dbReference type="Proteomes" id="UP000825179">
    <property type="component" value="Chromosome"/>
</dbReference>
<evidence type="ECO:0000256" key="6">
    <source>
        <dbReference type="ARBA" id="ARBA00022960"/>
    </source>
</evidence>
<evidence type="ECO:0000256" key="11">
    <source>
        <dbReference type="RuleBase" id="RU004136"/>
    </source>
</evidence>
<keyword evidence="1 10" id="KW-0963">Cytoplasm</keyword>
<keyword evidence="8 10" id="KW-0131">Cell cycle</keyword>
<comment type="catalytic activity">
    <reaction evidence="10 11">
        <text>D-alanyl-D-alanine + UDP-N-acetyl-alpha-D-muramoyl-L-alanyl-gamma-D-glutamyl-meso-2,6-diaminopimelate + ATP = UDP-N-acetyl-alpha-D-muramoyl-L-alanyl-gamma-D-glutamyl-meso-2,6-diaminopimeloyl-D-alanyl-D-alanine + ADP + phosphate + H(+)</text>
        <dbReference type="Rhea" id="RHEA:28374"/>
        <dbReference type="ChEBI" id="CHEBI:15378"/>
        <dbReference type="ChEBI" id="CHEBI:30616"/>
        <dbReference type="ChEBI" id="CHEBI:43474"/>
        <dbReference type="ChEBI" id="CHEBI:57822"/>
        <dbReference type="ChEBI" id="CHEBI:61386"/>
        <dbReference type="ChEBI" id="CHEBI:83905"/>
        <dbReference type="ChEBI" id="CHEBI:456216"/>
        <dbReference type="EC" id="6.3.2.10"/>
    </reaction>
</comment>
<dbReference type="EC" id="6.3.2.10" evidence="10 11"/>
<dbReference type="Pfam" id="PF01225">
    <property type="entry name" value="Mur_ligase"/>
    <property type="match status" value="1"/>
</dbReference>
<evidence type="ECO:0000259" key="14">
    <source>
        <dbReference type="Pfam" id="PF08245"/>
    </source>
</evidence>
<dbReference type="RefSeq" id="WP_007504809.1">
    <property type="nucleotide sequence ID" value="NZ_AFCE01000140.1"/>
</dbReference>
<dbReference type="GO" id="GO:0071555">
    <property type="term" value="P:cell wall organization"/>
    <property type="evidence" value="ECO:0007669"/>
    <property type="project" value="UniProtKB-KW"/>
</dbReference>
<dbReference type="SUPFAM" id="SSF53244">
    <property type="entry name" value="MurD-like peptide ligases, peptide-binding domain"/>
    <property type="match status" value="1"/>
</dbReference>
<dbReference type="EMBL" id="CP082237">
    <property type="protein sequence ID" value="QZT32581.1"/>
    <property type="molecule type" value="Genomic_DNA"/>
</dbReference>
<comment type="subcellular location">
    <subcellularLocation>
        <location evidence="10 11">Cytoplasm</location>
    </subcellularLocation>
</comment>
<evidence type="ECO:0000259" key="13">
    <source>
        <dbReference type="Pfam" id="PF02875"/>
    </source>
</evidence>
<dbReference type="EMBL" id="AFCE01000140">
    <property type="protein sequence ID" value="EGL82717.1"/>
    <property type="molecule type" value="Genomic_DNA"/>
</dbReference>
<dbReference type="Gene3D" id="3.40.1390.10">
    <property type="entry name" value="MurE/MurF, N-terminal domain"/>
    <property type="match status" value="1"/>
</dbReference>
<protein>
    <recommendedName>
        <fullName evidence="10 11">UDP-N-acetylmuramoyl-tripeptide--D-alanyl-D-alanine ligase</fullName>
        <ecNumber evidence="10 11">6.3.2.10</ecNumber>
    </recommendedName>
    <alternativeName>
        <fullName evidence="10">D-alanyl-D-alanine-adding enzyme</fullName>
    </alternativeName>
</protein>
<dbReference type="AlphaFoldDB" id="F5L7C5"/>
<evidence type="ECO:0000256" key="10">
    <source>
        <dbReference type="HAMAP-Rule" id="MF_02019"/>
    </source>
</evidence>
<dbReference type="PANTHER" id="PTHR43024:SF1">
    <property type="entry name" value="UDP-N-ACETYLMURAMOYL-TRIPEPTIDE--D-ALANYL-D-ALANINE LIGASE"/>
    <property type="match status" value="1"/>
</dbReference>
<evidence type="ECO:0000256" key="8">
    <source>
        <dbReference type="ARBA" id="ARBA00023306"/>
    </source>
</evidence>
<reference evidence="15 17" key="1">
    <citation type="journal article" date="2011" name="J. Bacteriol.">
        <title>Draft genome sequence of the thermoalkaliphilic Caldalkalibacillus thermarum strain TA2.A1.</title>
        <authorList>
            <person name="Kalamorz F."/>
            <person name="Keis S."/>
            <person name="McMillan D.G."/>
            <person name="Olsson K."/>
            <person name="Stanton J.A."/>
            <person name="Stockwell P."/>
            <person name="Black M.A."/>
            <person name="Klingeman D.M."/>
            <person name="Land M.L."/>
            <person name="Han C.S."/>
            <person name="Martin S.L."/>
            <person name="Becher S.A."/>
            <person name="Peddie C.J."/>
            <person name="Morgan H.W."/>
            <person name="Matthies D."/>
            <person name="Preiss L."/>
            <person name="Meier T."/>
            <person name="Brown S.D."/>
            <person name="Cook G.M."/>
        </authorList>
    </citation>
    <scope>NUCLEOTIDE SEQUENCE [LARGE SCALE GENOMIC DNA]</scope>
    <source>
        <strain evidence="15 17">TA2.A1</strain>
    </source>
</reference>
<feature type="binding site" evidence="10">
    <location>
        <begin position="113"/>
        <end position="119"/>
    </location>
    <ligand>
        <name>ATP</name>
        <dbReference type="ChEBI" id="CHEBI:30616"/>
    </ligand>
</feature>
<evidence type="ECO:0000313" key="16">
    <source>
        <dbReference type="EMBL" id="QZT32581.1"/>
    </source>
</evidence>
<evidence type="ECO:0000256" key="9">
    <source>
        <dbReference type="ARBA" id="ARBA00023316"/>
    </source>
</evidence>
<dbReference type="InterPro" id="IPR035911">
    <property type="entry name" value="MurE/MurF_N"/>
</dbReference>
<dbReference type="Pfam" id="PF08245">
    <property type="entry name" value="Mur_ligase_M"/>
    <property type="match status" value="1"/>
</dbReference>
<dbReference type="InterPro" id="IPR004101">
    <property type="entry name" value="Mur_ligase_C"/>
</dbReference>
<dbReference type="Pfam" id="PF02875">
    <property type="entry name" value="Mur_ligase_C"/>
    <property type="match status" value="1"/>
</dbReference>
<dbReference type="InterPro" id="IPR013221">
    <property type="entry name" value="Mur_ligase_cen"/>
</dbReference>
<proteinExistence type="inferred from homology"/>
<evidence type="ECO:0000313" key="17">
    <source>
        <dbReference type="Proteomes" id="UP000010716"/>
    </source>
</evidence>
<keyword evidence="2 10" id="KW-0436">Ligase</keyword>
<dbReference type="GO" id="GO:0009252">
    <property type="term" value="P:peptidoglycan biosynthetic process"/>
    <property type="evidence" value="ECO:0007669"/>
    <property type="project" value="UniProtKB-UniRule"/>
</dbReference>
<sequence length="450" mass="49689">MLTVKDVVELSGSQLLQGDLEAIVEFVHFDSRQLEDHALFVALTGGARDGHQFIDDAIQKGATSVLISQDDPKLRQTHQGVNFIFNEDTRSAFQALAAGYRRRLSLPVVAVTGSNGKTTTKDMIAHLLSAKFNVYKTYKNFNNDLGVPLSLLHIKKHHEIAVLELGMNRAGEIDFLARMTRPNISVITNVGDAHIEFFGLREKIAEAKGELLPHTDPDGFVILNGDDPLVLSQAPRYSGKVYTYSIKKEADIYATNITYSEHGSFFDLHVDGQSVSCFMPMFGEHNISNLLPAAFIAYRSGINLETLQQTMMSISVSDMRFQTMDGPNGSILINDAYNASPTSMKVAIDTFEHIYPNRKKVVVLGDIFELGDQSDKLHTEVGEYIKNKPLTVITVGEKSSLISKAAGGTHVSTHEEAIEALNPYLTPEHVILLKASRGMKLEKIIELLLS</sequence>
<dbReference type="SUPFAM" id="SSF63418">
    <property type="entry name" value="MurE/MurF N-terminal domain"/>
    <property type="match status" value="1"/>
</dbReference>
<comment type="similarity">
    <text evidence="10">Belongs to the MurCDEF family. MurF subfamily.</text>
</comment>
<dbReference type="GO" id="GO:0005737">
    <property type="term" value="C:cytoplasm"/>
    <property type="evidence" value="ECO:0007669"/>
    <property type="project" value="UniProtKB-SubCell"/>
</dbReference>
<keyword evidence="5 10" id="KW-0067">ATP-binding</keyword>
<feature type="domain" description="Mur ligase central" evidence="14">
    <location>
        <begin position="111"/>
        <end position="296"/>
    </location>
</feature>
<dbReference type="Gene3D" id="3.90.190.20">
    <property type="entry name" value="Mur ligase, C-terminal domain"/>
    <property type="match status" value="1"/>
</dbReference>
<keyword evidence="9 10" id="KW-0961">Cell wall biogenesis/degradation</keyword>
<evidence type="ECO:0000313" key="18">
    <source>
        <dbReference type="Proteomes" id="UP000825179"/>
    </source>
</evidence>
<dbReference type="NCBIfam" id="TIGR01143">
    <property type="entry name" value="murF"/>
    <property type="match status" value="1"/>
</dbReference>
<dbReference type="Proteomes" id="UP000010716">
    <property type="component" value="Unassembled WGS sequence"/>
</dbReference>
<reference evidence="16" key="3">
    <citation type="submission" date="2021-08" db="EMBL/GenBank/DDBJ databases">
        <authorList>
            <person name="de Jong S."/>
            <person name="van den Broek M."/>
            <person name="Merkel A."/>
            <person name="de la Torre Cortes P."/>
            <person name="Kalamorz F."/>
            <person name="Cook G."/>
            <person name="van Loosdrecht M."/>
            <person name="McMillan D."/>
        </authorList>
    </citation>
    <scope>NUCLEOTIDE SEQUENCE</scope>
    <source>
        <strain evidence="16">TA2.A1</strain>
    </source>
</reference>
<dbReference type="InterPro" id="IPR000713">
    <property type="entry name" value="Mur_ligase_N"/>
</dbReference>
<evidence type="ECO:0000259" key="12">
    <source>
        <dbReference type="Pfam" id="PF01225"/>
    </source>
</evidence>
<organism evidence="15 17">
    <name type="scientific">Caldalkalibacillus thermarum (strain TA2.A1)</name>
    <dbReference type="NCBI Taxonomy" id="986075"/>
    <lineage>
        <taxon>Bacteria</taxon>
        <taxon>Bacillati</taxon>
        <taxon>Bacillota</taxon>
        <taxon>Bacilli</taxon>
        <taxon>Bacillales</taxon>
        <taxon>Bacillaceae</taxon>
        <taxon>Caldalkalibacillus</taxon>
    </lineage>
</organism>
<evidence type="ECO:0000256" key="4">
    <source>
        <dbReference type="ARBA" id="ARBA00022741"/>
    </source>
</evidence>
<dbReference type="InterPro" id="IPR051046">
    <property type="entry name" value="MurCDEF_CellWall_CoF430Synth"/>
</dbReference>